<dbReference type="InterPro" id="IPR001900">
    <property type="entry name" value="RNase_II/R"/>
</dbReference>
<feature type="region of interest" description="Disordered" evidence="1">
    <location>
        <begin position="44"/>
        <end position="107"/>
    </location>
</feature>
<feature type="domain" description="RNB" evidence="2">
    <location>
        <begin position="734"/>
        <end position="1089"/>
    </location>
</feature>
<evidence type="ECO:0000313" key="3">
    <source>
        <dbReference type="EMBL" id="KAK0509102.1"/>
    </source>
</evidence>
<dbReference type="SMART" id="SM00955">
    <property type="entry name" value="RNB"/>
    <property type="match status" value="1"/>
</dbReference>
<dbReference type="SUPFAM" id="SSF50249">
    <property type="entry name" value="Nucleic acid-binding proteins"/>
    <property type="match status" value="1"/>
</dbReference>
<evidence type="ECO:0000313" key="4">
    <source>
        <dbReference type="Proteomes" id="UP001166286"/>
    </source>
</evidence>
<keyword evidence="4" id="KW-1185">Reference proteome</keyword>
<feature type="region of interest" description="Disordered" evidence="1">
    <location>
        <begin position="187"/>
        <end position="239"/>
    </location>
</feature>
<dbReference type="InterPro" id="IPR050180">
    <property type="entry name" value="RNR_Ribonuclease"/>
</dbReference>
<dbReference type="PANTHER" id="PTHR23355">
    <property type="entry name" value="RIBONUCLEASE"/>
    <property type="match status" value="1"/>
</dbReference>
<evidence type="ECO:0000256" key="1">
    <source>
        <dbReference type="SAM" id="MobiDB-lite"/>
    </source>
</evidence>
<feature type="compositionally biased region" description="Polar residues" evidence="1">
    <location>
        <begin position="281"/>
        <end position="291"/>
    </location>
</feature>
<dbReference type="InterPro" id="IPR057912">
    <property type="entry name" value="OB_CYT4_C"/>
</dbReference>
<evidence type="ECO:0000259" key="2">
    <source>
        <dbReference type="SMART" id="SM00955"/>
    </source>
</evidence>
<dbReference type="Pfam" id="PF23214">
    <property type="entry name" value="SH3_CYT4"/>
    <property type="match status" value="1"/>
</dbReference>
<feature type="region of interest" description="Disordered" evidence="1">
    <location>
        <begin position="281"/>
        <end position="301"/>
    </location>
</feature>
<dbReference type="Pfam" id="PF00773">
    <property type="entry name" value="RNB"/>
    <property type="match status" value="1"/>
</dbReference>
<dbReference type="Proteomes" id="UP001166286">
    <property type="component" value="Unassembled WGS sequence"/>
</dbReference>
<feature type="compositionally biased region" description="Low complexity" evidence="1">
    <location>
        <begin position="217"/>
        <end position="227"/>
    </location>
</feature>
<dbReference type="GO" id="GO:0003723">
    <property type="term" value="F:RNA binding"/>
    <property type="evidence" value="ECO:0007669"/>
    <property type="project" value="InterPro"/>
</dbReference>
<dbReference type="GO" id="GO:0006402">
    <property type="term" value="P:mRNA catabolic process"/>
    <property type="evidence" value="ECO:0007669"/>
    <property type="project" value="TreeGrafter"/>
</dbReference>
<name>A0AA39QTT5_9LECA</name>
<accession>A0AA39QTT5</accession>
<dbReference type="InterPro" id="IPR056624">
    <property type="entry name" value="WH_CYT4"/>
</dbReference>
<dbReference type="Pfam" id="PF23216">
    <property type="entry name" value="WHD_CYT4"/>
    <property type="match status" value="1"/>
</dbReference>
<dbReference type="EMBL" id="JAFEKC020000019">
    <property type="protein sequence ID" value="KAK0509102.1"/>
    <property type="molecule type" value="Genomic_DNA"/>
</dbReference>
<dbReference type="InterPro" id="IPR012340">
    <property type="entry name" value="NA-bd_OB-fold"/>
</dbReference>
<dbReference type="GO" id="GO:0000175">
    <property type="term" value="F:3'-5'-RNA exonuclease activity"/>
    <property type="evidence" value="ECO:0007669"/>
    <property type="project" value="TreeGrafter"/>
</dbReference>
<proteinExistence type="predicted"/>
<feature type="compositionally biased region" description="Polar residues" evidence="1">
    <location>
        <begin position="89"/>
        <end position="98"/>
    </location>
</feature>
<gene>
    <name evidence="3" type="ORF">JMJ35_008473</name>
</gene>
<reference evidence="3" key="1">
    <citation type="submission" date="2023-03" db="EMBL/GenBank/DDBJ databases">
        <title>Complete genome of Cladonia borealis.</title>
        <authorList>
            <person name="Park H."/>
        </authorList>
    </citation>
    <scope>NUCLEOTIDE SEQUENCE</scope>
    <source>
        <strain evidence="3">ANT050790</strain>
    </source>
</reference>
<organism evidence="3 4">
    <name type="scientific">Cladonia borealis</name>
    <dbReference type="NCBI Taxonomy" id="184061"/>
    <lineage>
        <taxon>Eukaryota</taxon>
        <taxon>Fungi</taxon>
        <taxon>Dikarya</taxon>
        <taxon>Ascomycota</taxon>
        <taxon>Pezizomycotina</taxon>
        <taxon>Lecanoromycetes</taxon>
        <taxon>OSLEUM clade</taxon>
        <taxon>Lecanoromycetidae</taxon>
        <taxon>Lecanorales</taxon>
        <taxon>Lecanorineae</taxon>
        <taxon>Cladoniaceae</taxon>
        <taxon>Cladonia</taxon>
    </lineage>
</organism>
<comment type="caution">
    <text evidence="3">The sequence shown here is derived from an EMBL/GenBank/DDBJ whole genome shotgun (WGS) entry which is preliminary data.</text>
</comment>
<dbReference type="AlphaFoldDB" id="A0AA39QTT5"/>
<dbReference type="InterPro" id="IPR056625">
    <property type="entry name" value="SH3_CYT4"/>
</dbReference>
<protein>
    <recommendedName>
        <fullName evidence="2">RNB domain-containing protein</fullName>
    </recommendedName>
</protein>
<dbReference type="PANTHER" id="PTHR23355:SF65">
    <property type="entry name" value="EXORIBONUCLEASE CYT-4, PUTATIVE (AFU_ORTHOLOGUE AFUA_7G01550)-RELATED"/>
    <property type="match status" value="1"/>
</dbReference>
<dbReference type="Pfam" id="PF25522">
    <property type="entry name" value="OB_cyt-4"/>
    <property type="match status" value="1"/>
</dbReference>
<dbReference type="GO" id="GO:0000932">
    <property type="term" value="C:P-body"/>
    <property type="evidence" value="ECO:0007669"/>
    <property type="project" value="TreeGrafter"/>
</dbReference>
<feature type="compositionally biased region" description="Polar residues" evidence="1">
    <location>
        <begin position="44"/>
        <end position="55"/>
    </location>
</feature>
<feature type="compositionally biased region" description="Polar residues" evidence="1">
    <location>
        <begin position="187"/>
        <end position="215"/>
    </location>
</feature>
<sequence>MCALDFRRYSSSRIRKTVGTGRLRLSRGLNPRLVVKDTLLHANSEATAESTPTQDHTVRPPDSILRPDSGKTWPRNTQQLGLLDRDSAGESSSQNGIRSHTKAPSIRKFPKAAPQYEHHALSRDHTLLIRLEGRPLGEAEDFHEVLESALDAFKNLQLSASRKFTERNTSDSVLSSGFRALSSTHATRPTNIVTSHHNLGTSQRRYSIKTNTVGPSRQYATATTQAPRRPPPLNLPNGLEDVSLKSNLSGGSIREHLSLWQGQHDLETKLIAPMIPISNTPDASRNLYTQSGEDDSRALSQDEEAEDVAATVMEPHADDRTPTLLGTQKYLRRGDLVELVAGSEPLLAIFVRNIVGQQLQFYTIRGEWVNRRKTYIRFAVPGFVHPTELGDIMPYLPEEEIGGNRLDTLQPLKANAPRDVGANLIRKISIFQQAADSVFRRNADRLNRMYELIAPMNEGEGPRKKGLREIAMIVLRKKDPTELTQPMLCAVHRALIPLQNIVWVHSYDLRNPVFEIHSERTMREITQVRDWVRDYQEGTTEKVTEPFSVISDSTLAGRLQNPISSFVRKARAAIAQSRLSRPLSASGAVGPSLVKVEPVPPASRVYREIRGQVFDDNEKAIIRYFDAWVASRYINGFTNLGSMGPMILRATGMYDNLPLSRDIGFTFLQELGIITPWEDRSCYKLAGMRLPGHGLVSEETTQLQRKAQQWARRLLSENPMNSEYKLEDSMATLRRDWDNLPVFCIDSADTLERDDGISLQPVKGSSTEYWVHVHVANPSAFITQDSPIGRYAAQLSQSVYLPEHKYPMLPPSLTDGHFSLANGRPCLTFSARISSEGDILENAISSGVVRSIHYLTPNMVARALGLNVAEQSDSISLLSVGGKLPTNLRDHEKKISEILEDGHVSILRQLFELSQAAYQKRISKTGLDFSSWRPATIVRPQVFLSEVPERLSQVNDSRVRQYEGDPIISLEVKPSGTTLVNEMVAEFMITGGRVAASWCVDRNIPIPYRGIERDPEPRIQPEEFKKTLAGSKGESGFVEYVRLLGQAGASASPLEHVALGLPAYCKATSPLRRYVDLYTHWQIEAALRYEAKSGTSLLGNRDNSYLPFSWDEVEECANTSVYREMRLRQLTAYSDSHWINQALFRAFYFKEAPLPETFIVEVKFIAGGHHGFKVYMQWLTRNVFMDEQDANGQVVDCQEGDLWETRIKAIQTYMDRIVVEPIRLVKRRSGVA</sequence>